<dbReference type="Gene3D" id="1.10.10.10">
    <property type="entry name" value="Winged helix-like DNA-binding domain superfamily/Winged helix DNA-binding domain"/>
    <property type="match status" value="1"/>
</dbReference>
<evidence type="ECO:0008006" key="8">
    <source>
        <dbReference type="Google" id="ProtNLM"/>
    </source>
</evidence>
<organism evidence="6 7">
    <name type="scientific">Trichobilharzia regenti</name>
    <name type="common">Nasal bird schistosome</name>
    <dbReference type="NCBI Taxonomy" id="157069"/>
    <lineage>
        <taxon>Eukaryota</taxon>
        <taxon>Metazoa</taxon>
        <taxon>Spiralia</taxon>
        <taxon>Lophotrochozoa</taxon>
        <taxon>Platyhelminthes</taxon>
        <taxon>Trematoda</taxon>
        <taxon>Digenea</taxon>
        <taxon>Strigeidida</taxon>
        <taxon>Schistosomatoidea</taxon>
        <taxon>Schistosomatidae</taxon>
        <taxon>Trichobilharzia</taxon>
    </lineage>
</organism>
<evidence type="ECO:0000313" key="7">
    <source>
        <dbReference type="WBParaSite" id="TREG1_81880.5"/>
    </source>
</evidence>
<dbReference type="PROSITE" id="PS50961">
    <property type="entry name" value="HTH_LA"/>
    <property type="match status" value="1"/>
</dbReference>
<dbReference type="InterPro" id="IPR000504">
    <property type="entry name" value="RRM_dom"/>
</dbReference>
<reference evidence="7" key="2">
    <citation type="submission" date="2023-11" db="UniProtKB">
        <authorList>
            <consortium name="WormBaseParasite"/>
        </authorList>
    </citation>
    <scope>IDENTIFICATION</scope>
</reference>
<dbReference type="InterPro" id="IPR036390">
    <property type="entry name" value="WH_DNA-bd_sf"/>
</dbReference>
<dbReference type="InterPro" id="IPR012677">
    <property type="entry name" value="Nucleotide-bd_a/b_plait_sf"/>
</dbReference>
<sequence length="625" mass="71329">MYKVTWWPSVFLPFMETSKNLRTPDVQRASKILRQVEFYLSEGNLNRDSFFRQEMDKREDSGIPIALLLKCNRMIAMNVTEDMLRKVVKSSKILKVSNDGTAIVRVLPLTELGPREKRTILVTELPRSPVGISMHGDEDNSSQKNMESDDVNNASNLSWEFSDWIRNTFEEFGEVLYVNLPRYHKSDSFRGFAFVEFKTSKSARKAVKHINSTIENEQWLVKPTEAPESSECPASAWKPRLAAKASFSFEQMLARRYVWRCCSRKNKQLIAAFKHLRQAGYTAVNPCDKEYYSIILGDSSTESILNYVRDASHCEPCRTKLRVFRYSDWIFWKEKFYLWQQAWIARMRRKTSELFLESDNMNHDHDASMEENGVSCDAAVVDAEISESSLQTQQTQTSPKPKSLPKDYVLKSVVQIYWPSNLVSTGGHKTQQTINDNFLCDDSLLAPKRLSFARCLRVSLEKNLLVPNDLLRFVAHVDPNPDQSLLDSVNQFGSCICINPNVNASSSSSPPSDDELYPLFIRMKSAEAAEKLLQCLRSSSSSQLHGVMTRILEGRSEQAYCESIVKSKVTAAERHRISQAKKRQKQKSQNKSLPPAPAPPPPPTVSSTFCTPLIKNDSKHIRFDE</sequence>
<dbReference type="InterPro" id="IPR006630">
    <property type="entry name" value="La_HTH"/>
</dbReference>
<dbReference type="Pfam" id="PF05383">
    <property type="entry name" value="La"/>
    <property type="match status" value="1"/>
</dbReference>
<evidence type="ECO:0000259" key="5">
    <source>
        <dbReference type="PROSITE" id="PS50961"/>
    </source>
</evidence>
<feature type="domain" description="RRM" evidence="4">
    <location>
        <begin position="118"/>
        <end position="226"/>
    </location>
</feature>
<protein>
    <recommendedName>
        <fullName evidence="8">La-related protein 7</fullName>
    </recommendedName>
</protein>
<dbReference type="CDD" id="cd07323">
    <property type="entry name" value="LAM"/>
    <property type="match status" value="1"/>
</dbReference>
<dbReference type="Gene3D" id="3.30.70.330">
    <property type="match status" value="1"/>
</dbReference>
<proteinExistence type="predicted"/>
<feature type="domain" description="HTH La-type RNA-binding" evidence="5">
    <location>
        <begin position="22"/>
        <end position="113"/>
    </location>
</feature>
<dbReference type="Proteomes" id="UP000050795">
    <property type="component" value="Unassembled WGS sequence"/>
</dbReference>
<dbReference type="InterPro" id="IPR045180">
    <property type="entry name" value="La_dom_prot"/>
</dbReference>
<keyword evidence="6" id="KW-1185">Reference proteome</keyword>
<name>A0AA85KDQ2_TRIRE</name>
<feature type="compositionally biased region" description="Basic residues" evidence="3">
    <location>
        <begin position="577"/>
        <end position="588"/>
    </location>
</feature>
<evidence type="ECO:0000256" key="2">
    <source>
        <dbReference type="PROSITE-ProRule" id="PRU00332"/>
    </source>
</evidence>
<feature type="compositionally biased region" description="Pro residues" evidence="3">
    <location>
        <begin position="594"/>
        <end position="604"/>
    </location>
</feature>
<dbReference type="PROSITE" id="PS50102">
    <property type="entry name" value="RRM"/>
    <property type="match status" value="1"/>
</dbReference>
<dbReference type="InterPro" id="IPR036388">
    <property type="entry name" value="WH-like_DNA-bd_sf"/>
</dbReference>
<dbReference type="PANTHER" id="PTHR22792">
    <property type="entry name" value="LUPUS LA PROTEIN-RELATED"/>
    <property type="match status" value="1"/>
</dbReference>
<dbReference type="WBParaSite" id="TREG1_81880.5">
    <property type="protein sequence ID" value="TREG1_81880.5"/>
    <property type="gene ID" value="TREG1_81880"/>
</dbReference>
<evidence type="ECO:0000256" key="1">
    <source>
        <dbReference type="ARBA" id="ARBA00022884"/>
    </source>
</evidence>
<dbReference type="AlphaFoldDB" id="A0AA85KDQ2"/>
<dbReference type="SUPFAM" id="SSF46785">
    <property type="entry name" value="Winged helix' DNA-binding domain"/>
    <property type="match status" value="1"/>
</dbReference>
<keyword evidence="1 2" id="KW-0694">RNA-binding</keyword>
<dbReference type="InterPro" id="IPR035979">
    <property type="entry name" value="RBD_domain_sf"/>
</dbReference>
<feature type="compositionally biased region" description="Basic and acidic residues" evidence="3">
    <location>
        <begin position="616"/>
        <end position="625"/>
    </location>
</feature>
<dbReference type="InterPro" id="IPR034887">
    <property type="entry name" value="LARP7_RRM1"/>
</dbReference>
<evidence type="ECO:0000259" key="4">
    <source>
        <dbReference type="PROSITE" id="PS50102"/>
    </source>
</evidence>
<accession>A0AA85KDQ2</accession>
<reference evidence="6" key="1">
    <citation type="submission" date="2022-06" db="EMBL/GenBank/DDBJ databases">
        <authorList>
            <person name="Berger JAMES D."/>
            <person name="Berger JAMES D."/>
        </authorList>
    </citation>
    <scope>NUCLEOTIDE SEQUENCE [LARGE SCALE GENOMIC DNA]</scope>
</reference>
<dbReference type="SMART" id="SM00360">
    <property type="entry name" value="RRM"/>
    <property type="match status" value="1"/>
</dbReference>
<evidence type="ECO:0000313" key="6">
    <source>
        <dbReference type="Proteomes" id="UP000050795"/>
    </source>
</evidence>
<evidence type="ECO:0000256" key="3">
    <source>
        <dbReference type="SAM" id="MobiDB-lite"/>
    </source>
</evidence>
<feature type="region of interest" description="Disordered" evidence="3">
    <location>
        <begin position="572"/>
        <end position="625"/>
    </location>
</feature>
<dbReference type="CDD" id="cd12290">
    <property type="entry name" value="RRM1_LARP7"/>
    <property type="match status" value="1"/>
</dbReference>
<dbReference type="SMART" id="SM00715">
    <property type="entry name" value="LA"/>
    <property type="match status" value="1"/>
</dbReference>
<dbReference type="Pfam" id="PF00076">
    <property type="entry name" value="RRM_1"/>
    <property type="match status" value="1"/>
</dbReference>
<dbReference type="GO" id="GO:0003723">
    <property type="term" value="F:RNA binding"/>
    <property type="evidence" value="ECO:0007669"/>
    <property type="project" value="UniProtKB-UniRule"/>
</dbReference>
<dbReference type="SUPFAM" id="SSF54928">
    <property type="entry name" value="RNA-binding domain, RBD"/>
    <property type="match status" value="1"/>
</dbReference>